<reference evidence="2 3" key="1">
    <citation type="submission" date="2016-04" db="EMBL/GenBank/DDBJ databases">
        <title>Complete genome sequence of natural rubber-degrading, novel Gram-negative bacterium, Rhizobacter gummiphilus strain NS21.</title>
        <authorList>
            <person name="Tabata M."/>
            <person name="Kasai D."/>
            <person name="Fukuda M."/>
        </authorList>
    </citation>
    <scope>NUCLEOTIDE SEQUENCE [LARGE SCALE GENOMIC DNA]</scope>
    <source>
        <strain evidence="2 3">NS21</strain>
    </source>
</reference>
<evidence type="ECO:0000313" key="2">
    <source>
        <dbReference type="EMBL" id="ARN20797.1"/>
    </source>
</evidence>
<feature type="region of interest" description="Disordered" evidence="1">
    <location>
        <begin position="666"/>
        <end position="692"/>
    </location>
</feature>
<organism evidence="2 3">
    <name type="scientific">Piscinibacter gummiphilus</name>
    <dbReference type="NCBI Taxonomy" id="946333"/>
    <lineage>
        <taxon>Bacteria</taxon>
        <taxon>Pseudomonadati</taxon>
        <taxon>Pseudomonadota</taxon>
        <taxon>Betaproteobacteria</taxon>
        <taxon>Burkholderiales</taxon>
        <taxon>Sphaerotilaceae</taxon>
        <taxon>Piscinibacter</taxon>
    </lineage>
</organism>
<keyword evidence="3" id="KW-1185">Reference proteome</keyword>
<accession>A0A1W6L9E9</accession>
<dbReference type="OrthoDB" id="9146443at2"/>
<gene>
    <name evidence="2" type="ORF">A4W93_13315</name>
</gene>
<dbReference type="KEGG" id="rgu:A4W93_13315"/>
<protein>
    <recommendedName>
        <fullName evidence="4">Type III effector protein</fullName>
    </recommendedName>
</protein>
<feature type="compositionally biased region" description="Polar residues" evidence="1">
    <location>
        <begin position="30"/>
        <end position="55"/>
    </location>
</feature>
<feature type="compositionally biased region" description="Basic and acidic residues" evidence="1">
    <location>
        <begin position="674"/>
        <end position="686"/>
    </location>
</feature>
<feature type="compositionally biased region" description="Polar residues" evidence="1">
    <location>
        <begin position="1"/>
        <end position="10"/>
    </location>
</feature>
<dbReference type="AlphaFoldDB" id="A0A1W6L9E9"/>
<dbReference type="STRING" id="946333.A4W93_13315"/>
<evidence type="ECO:0000256" key="1">
    <source>
        <dbReference type="SAM" id="MobiDB-lite"/>
    </source>
</evidence>
<evidence type="ECO:0000313" key="3">
    <source>
        <dbReference type="Proteomes" id="UP000193427"/>
    </source>
</evidence>
<dbReference type="Proteomes" id="UP000193427">
    <property type="component" value="Chromosome"/>
</dbReference>
<name>A0A1W6L9E9_9BURK</name>
<evidence type="ECO:0008006" key="4">
    <source>
        <dbReference type="Google" id="ProtNLM"/>
    </source>
</evidence>
<dbReference type="RefSeq" id="WP_085751076.1">
    <property type="nucleotide sequence ID" value="NZ_BSPR01000007.1"/>
</dbReference>
<proteinExistence type="predicted"/>
<dbReference type="EMBL" id="CP015118">
    <property type="protein sequence ID" value="ARN20797.1"/>
    <property type="molecule type" value="Genomic_DNA"/>
</dbReference>
<sequence>MTITPPSSRPGTPALATRSTDTPPADHTPGTPSRTASRSNRAGGTTSHRPPSSDLSIRPRQSFALDTLDRTGTTVAAAATSGATATGATDIGLARTLPEFQRRLDEQRERPVDLGEAAAVINAVRHNPLASTDMPRDHKALAARITPELLTRWNDALGLTPEKEAAMTKAAAQGGRWIPTSGSAFQAALYGAIPFAALKASPMHVLYASLAALVAQPFVTAGLQTPIVSAITLMRQKAAPMVKMPGNIKAKETLPEIEKQVKALEGDAVRDALQMKALMQRLAANHAGLAPADGEAATPEGIQTFLAALTPGEREELEALQQTQTDRAVQVGLLVMDAFRLEGMQDRQFNSTTAQAPWRIARAMSGIFAPALQAAGAPAGAITATSVVLAFAAIAGQHHAAGLDEKTALADEHKLGLLYGDVFTPEGQADWNAGRPVGAAGVDESKFRNLIAEPEMTIATRVATHVSAHRDELQARLDKLGTHATSDSDAEAGRPEVESLRASIAECDRDIALLRDFNVTDLSADGHARLLLDEAMKDTSVAFARREGMAKLLSPLEYSAQLGQRFAAQFAFIGAGGAGAVGLVRGVGAAVGGTSTLAAGAQVALSLGAGVLGAFSALTQYTAVNVKNARRDRQGEDAGFLSQLGQGIVSPLWQRQATHSGHAATVAGQAALQKDWHEPAIPRDGDTPPPRS</sequence>
<feature type="region of interest" description="Disordered" evidence="1">
    <location>
        <begin position="1"/>
        <end position="59"/>
    </location>
</feature>